<feature type="region of interest" description="Disordered" evidence="1">
    <location>
        <begin position="1"/>
        <end position="33"/>
    </location>
</feature>
<dbReference type="KEGG" id="rpe:RPE_2267"/>
<name>Q07PC5_RHOP5</name>
<dbReference type="STRING" id="316055.RPE_2267"/>
<proteinExistence type="predicted"/>
<dbReference type="eggNOG" id="ENOG502ZTRP">
    <property type="taxonomic scope" value="Bacteria"/>
</dbReference>
<gene>
    <name evidence="2" type="ordered locus">RPE_2267</name>
</gene>
<sequence>MVPGFSRPRNDEEIPTSPSPQFPSPPSRRSSFRFNSSAPRQVCLMGIGIGPAHVGRAPVKKIALGIAATIALGLVSIGSPAQAAAPLPAGVATTNTVTTNTDLSAQRYYTRRGHSARRGMVRRGPVCTVRKEVRRGPMGRRVVRTVRVCR</sequence>
<dbReference type="AlphaFoldDB" id="Q07PC5"/>
<dbReference type="EMBL" id="CP000463">
    <property type="protein sequence ID" value="ABJ06209.1"/>
    <property type="molecule type" value="Genomic_DNA"/>
</dbReference>
<reference evidence="2" key="1">
    <citation type="submission" date="2006-09" db="EMBL/GenBank/DDBJ databases">
        <title>Complete sequence of Rhodopseudomonas palustris BisA53.</title>
        <authorList>
            <consortium name="US DOE Joint Genome Institute"/>
            <person name="Copeland A."/>
            <person name="Lucas S."/>
            <person name="Lapidus A."/>
            <person name="Barry K."/>
            <person name="Detter J.C."/>
            <person name="Glavina del Rio T."/>
            <person name="Hammon N."/>
            <person name="Israni S."/>
            <person name="Dalin E."/>
            <person name="Tice H."/>
            <person name="Pitluck S."/>
            <person name="Chain P."/>
            <person name="Malfatti S."/>
            <person name="Shin M."/>
            <person name="Vergez L."/>
            <person name="Schmutz J."/>
            <person name="Larimer F."/>
            <person name="Land M."/>
            <person name="Hauser L."/>
            <person name="Pelletier D.A."/>
            <person name="Kyrpides N."/>
            <person name="Kim E."/>
            <person name="Harwood C.S."/>
            <person name="Oda Y."/>
            <person name="Richardson P."/>
        </authorList>
    </citation>
    <scope>NUCLEOTIDE SEQUENCE [LARGE SCALE GENOMIC DNA]</scope>
    <source>
        <strain evidence="2">BisA53</strain>
    </source>
</reference>
<protein>
    <submittedName>
        <fullName evidence="2">Uncharacterized protein</fullName>
    </submittedName>
</protein>
<evidence type="ECO:0000256" key="1">
    <source>
        <dbReference type="SAM" id="MobiDB-lite"/>
    </source>
</evidence>
<evidence type="ECO:0000313" key="2">
    <source>
        <dbReference type="EMBL" id="ABJ06209.1"/>
    </source>
</evidence>
<feature type="compositionally biased region" description="Pro residues" evidence="1">
    <location>
        <begin position="17"/>
        <end position="26"/>
    </location>
</feature>
<accession>Q07PC5</accession>
<dbReference type="HOGENOM" id="CLU_1739121_0_0_5"/>
<organism evidence="2">
    <name type="scientific">Rhodopseudomonas palustris (strain BisA53)</name>
    <dbReference type="NCBI Taxonomy" id="316055"/>
    <lineage>
        <taxon>Bacteria</taxon>
        <taxon>Pseudomonadati</taxon>
        <taxon>Pseudomonadota</taxon>
        <taxon>Alphaproteobacteria</taxon>
        <taxon>Hyphomicrobiales</taxon>
        <taxon>Nitrobacteraceae</taxon>
        <taxon>Rhodopseudomonas</taxon>
    </lineage>
</organism>